<comment type="caution">
    <text evidence="1">The sequence shown here is derived from an EMBL/GenBank/DDBJ whole genome shotgun (WGS) entry which is preliminary data.</text>
</comment>
<keyword evidence="2" id="KW-1185">Reference proteome</keyword>
<proteinExistence type="predicted"/>
<organism evidence="1 2">
    <name type="scientific">Motilibacter peucedani</name>
    <dbReference type="NCBI Taxonomy" id="598650"/>
    <lineage>
        <taxon>Bacteria</taxon>
        <taxon>Bacillati</taxon>
        <taxon>Actinomycetota</taxon>
        <taxon>Actinomycetes</taxon>
        <taxon>Motilibacterales</taxon>
        <taxon>Motilibacteraceae</taxon>
        <taxon>Motilibacter</taxon>
    </lineage>
</organism>
<evidence type="ECO:0000313" key="2">
    <source>
        <dbReference type="Proteomes" id="UP000281955"/>
    </source>
</evidence>
<dbReference type="InParanoid" id="A0A420XMY6"/>
<accession>A0A420XMY6</accession>
<sequence>MSRPPLPLPQALQAATAGGAAMALGFGLLDLLVHHASAAQSLGTALVFGGVSFVGDLGLEGWRAWRVRAASGAK</sequence>
<gene>
    <name evidence="1" type="ORF">CLV35_2883</name>
</gene>
<evidence type="ECO:0000313" key="1">
    <source>
        <dbReference type="EMBL" id="RKS72636.1"/>
    </source>
</evidence>
<name>A0A420XMY6_9ACTN</name>
<reference evidence="1 2" key="1">
    <citation type="submission" date="2018-10" db="EMBL/GenBank/DDBJ databases">
        <title>Genomic Encyclopedia of Archaeal and Bacterial Type Strains, Phase II (KMG-II): from individual species to whole genera.</title>
        <authorList>
            <person name="Goeker M."/>
        </authorList>
    </citation>
    <scope>NUCLEOTIDE SEQUENCE [LARGE SCALE GENOMIC DNA]</scope>
    <source>
        <strain evidence="1 2">RP-AC37</strain>
    </source>
</reference>
<dbReference type="AlphaFoldDB" id="A0A420XMY6"/>
<protein>
    <submittedName>
        <fullName evidence="1">Uncharacterized protein</fullName>
    </submittedName>
</protein>
<dbReference type="EMBL" id="RBWV01000013">
    <property type="protein sequence ID" value="RKS72636.1"/>
    <property type="molecule type" value="Genomic_DNA"/>
</dbReference>
<dbReference type="RefSeq" id="WP_121194149.1">
    <property type="nucleotide sequence ID" value="NZ_RBWV01000013.1"/>
</dbReference>
<dbReference type="Proteomes" id="UP000281955">
    <property type="component" value="Unassembled WGS sequence"/>
</dbReference>